<protein>
    <submittedName>
        <fullName evidence="1">Uncharacterized protein</fullName>
    </submittedName>
</protein>
<dbReference type="Proteomes" id="UP001056120">
    <property type="component" value="Linkage Group LG01"/>
</dbReference>
<evidence type="ECO:0000313" key="2">
    <source>
        <dbReference type="Proteomes" id="UP001056120"/>
    </source>
</evidence>
<evidence type="ECO:0000313" key="1">
    <source>
        <dbReference type="EMBL" id="KAI3825981.1"/>
    </source>
</evidence>
<sequence>MDHDSPMEQQVCVDILSNEEGSLDLGCVDMDQPKPKSGTSVDEEENIKEKRKKASSAKKPPRPHRGFSLDAADHKLIKELAAIKRARIERMKALMQKKASKSANYSSLLAVIFTIVVHVTRNWFDVYARGT</sequence>
<keyword evidence="2" id="KW-1185">Reference proteome</keyword>
<reference evidence="2" key="1">
    <citation type="journal article" date="2022" name="Mol. Ecol. Resour.">
        <title>The genomes of chicory, endive, great burdock and yacon provide insights into Asteraceae palaeo-polyploidization history and plant inulin production.</title>
        <authorList>
            <person name="Fan W."/>
            <person name="Wang S."/>
            <person name="Wang H."/>
            <person name="Wang A."/>
            <person name="Jiang F."/>
            <person name="Liu H."/>
            <person name="Zhao H."/>
            <person name="Xu D."/>
            <person name="Zhang Y."/>
        </authorList>
    </citation>
    <scope>NUCLEOTIDE SEQUENCE [LARGE SCALE GENOMIC DNA]</scope>
    <source>
        <strain evidence="2">cv. Yunnan</strain>
    </source>
</reference>
<accession>A0ACB9K127</accession>
<comment type="caution">
    <text evidence="1">The sequence shown here is derived from an EMBL/GenBank/DDBJ whole genome shotgun (WGS) entry which is preliminary data.</text>
</comment>
<dbReference type="EMBL" id="CM042018">
    <property type="protein sequence ID" value="KAI3825981.1"/>
    <property type="molecule type" value="Genomic_DNA"/>
</dbReference>
<organism evidence="1 2">
    <name type="scientific">Smallanthus sonchifolius</name>
    <dbReference type="NCBI Taxonomy" id="185202"/>
    <lineage>
        <taxon>Eukaryota</taxon>
        <taxon>Viridiplantae</taxon>
        <taxon>Streptophyta</taxon>
        <taxon>Embryophyta</taxon>
        <taxon>Tracheophyta</taxon>
        <taxon>Spermatophyta</taxon>
        <taxon>Magnoliopsida</taxon>
        <taxon>eudicotyledons</taxon>
        <taxon>Gunneridae</taxon>
        <taxon>Pentapetalae</taxon>
        <taxon>asterids</taxon>
        <taxon>campanulids</taxon>
        <taxon>Asterales</taxon>
        <taxon>Asteraceae</taxon>
        <taxon>Asteroideae</taxon>
        <taxon>Heliantheae alliance</taxon>
        <taxon>Millerieae</taxon>
        <taxon>Smallanthus</taxon>
    </lineage>
</organism>
<reference evidence="1 2" key="2">
    <citation type="journal article" date="2022" name="Mol. Ecol. Resour.">
        <title>The genomes of chicory, endive, great burdock and yacon provide insights into Asteraceae paleo-polyploidization history and plant inulin production.</title>
        <authorList>
            <person name="Fan W."/>
            <person name="Wang S."/>
            <person name="Wang H."/>
            <person name="Wang A."/>
            <person name="Jiang F."/>
            <person name="Liu H."/>
            <person name="Zhao H."/>
            <person name="Xu D."/>
            <person name="Zhang Y."/>
        </authorList>
    </citation>
    <scope>NUCLEOTIDE SEQUENCE [LARGE SCALE GENOMIC DNA]</scope>
    <source>
        <strain evidence="2">cv. Yunnan</strain>
        <tissue evidence="1">Leaves</tissue>
    </source>
</reference>
<proteinExistence type="predicted"/>
<gene>
    <name evidence="1" type="ORF">L1987_00020</name>
</gene>
<name>A0ACB9K127_9ASTR</name>